<dbReference type="eggNOG" id="COG1893">
    <property type="taxonomic scope" value="Bacteria"/>
</dbReference>
<dbReference type="Pfam" id="PF08546">
    <property type="entry name" value="ApbA_C"/>
    <property type="match status" value="1"/>
</dbReference>
<dbReference type="PANTHER" id="PTHR21708">
    <property type="entry name" value="PROBABLE 2-DEHYDROPANTOATE 2-REDUCTASE"/>
    <property type="match status" value="1"/>
</dbReference>
<dbReference type="GO" id="GO:0015940">
    <property type="term" value="P:pantothenate biosynthetic process"/>
    <property type="evidence" value="ECO:0007669"/>
    <property type="project" value="UniProtKB-UniPathway"/>
</dbReference>
<protein>
    <recommendedName>
        <fullName evidence="4">2-dehydropantoate 2-reductase</fullName>
        <ecNumber evidence="4">1.1.1.169</ecNumber>
    </recommendedName>
    <alternativeName>
        <fullName evidence="4">Ketopantoate reductase</fullName>
    </alternativeName>
</protein>
<keyword evidence="8" id="KW-1185">Reference proteome</keyword>
<dbReference type="Gene3D" id="1.10.1040.10">
    <property type="entry name" value="N-(1-d-carboxylethyl)-l-norvaline Dehydrogenase, domain 2"/>
    <property type="match status" value="1"/>
</dbReference>
<dbReference type="NCBIfam" id="TIGR00745">
    <property type="entry name" value="apbA_panE"/>
    <property type="match status" value="1"/>
</dbReference>
<dbReference type="InterPro" id="IPR013328">
    <property type="entry name" value="6PGD_dom2"/>
</dbReference>
<dbReference type="InterPro" id="IPR008927">
    <property type="entry name" value="6-PGluconate_DH-like_C_sf"/>
</dbReference>
<feature type="domain" description="Ketopantoate reductase C-terminal" evidence="6">
    <location>
        <begin position="179"/>
        <end position="300"/>
    </location>
</feature>
<dbReference type="SUPFAM" id="SSF48179">
    <property type="entry name" value="6-phosphogluconate dehydrogenase C-terminal domain-like"/>
    <property type="match status" value="1"/>
</dbReference>
<dbReference type="OrthoDB" id="9793586at2"/>
<dbReference type="RefSeq" id="WP_038245779.1">
    <property type="nucleotide sequence ID" value="NZ_BNER01000007.1"/>
</dbReference>
<feature type="domain" description="Ketopantoate reductase N-terminal" evidence="5">
    <location>
        <begin position="3"/>
        <end position="152"/>
    </location>
</feature>
<comment type="caution">
    <text evidence="7">The sequence shown here is derived from an EMBL/GenBank/DDBJ whole genome shotgun (WGS) entry which is preliminary data.</text>
</comment>
<comment type="function">
    <text evidence="4">Catalyzes the NADPH-dependent reduction of ketopantoate into pantoic acid.</text>
</comment>
<evidence type="ECO:0000256" key="3">
    <source>
        <dbReference type="ARBA" id="ARBA00023002"/>
    </source>
</evidence>
<dbReference type="InterPro" id="IPR003710">
    <property type="entry name" value="ApbA"/>
</dbReference>
<proteinExistence type="inferred from homology"/>
<name>A0A024QGE2_9BACI</name>
<dbReference type="GO" id="GO:0005737">
    <property type="term" value="C:cytoplasm"/>
    <property type="evidence" value="ECO:0007669"/>
    <property type="project" value="TreeGrafter"/>
</dbReference>
<evidence type="ECO:0000313" key="7">
    <source>
        <dbReference type="EMBL" id="CDQ40996.1"/>
    </source>
</evidence>
<dbReference type="InterPro" id="IPR036291">
    <property type="entry name" value="NAD(P)-bd_dom_sf"/>
</dbReference>
<dbReference type="PANTHER" id="PTHR21708:SF26">
    <property type="entry name" value="2-DEHYDROPANTOATE 2-REDUCTASE"/>
    <property type="match status" value="1"/>
</dbReference>
<evidence type="ECO:0000256" key="1">
    <source>
        <dbReference type="ARBA" id="ARBA00007870"/>
    </source>
</evidence>
<dbReference type="EC" id="1.1.1.169" evidence="4"/>
<dbReference type="AlphaFoldDB" id="A0A024QGE2"/>
<evidence type="ECO:0000259" key="5">
    <source>
        <dbReference type="Pfam" id="PF02558"/>
    </source>
</evidence>
<evidence type="ECO:0000256" key="2">
    <source>
        <dbReference type="ARBA" id="ARBA00022857"/>
    </source>
</evidence>
<evidence type="ECO:0000259" key="6">
    <source>
        <dbReference type="Pfam" id="PF08546"/>
    </source>
</evidence>
<dbReference type="Gene3D" id="3.40.50.720">
    <property type="entry name" value="NAD(P)-binding Rossmann-like Domain"/>
    <property type="match status" value="1"/>
</dbReference>
<dbReference type="InterPro" id="IPR013752">
    <property type="entry name" value="KPA_reductase"/>
</dbReference>
<dbReference type="GO" id="GO:0008677">
    <property type="term" value="F:2-dehydropantoate 2-reductase activity"/>
    <property type="evidence" value="ECO:0007669"/>
    <property type="project" value="UniProtKB-EC"/>
</dbReference>
<evidence type="ECO:0000256" key="4">
    <source>
        <dbReference type="RuleBase" id="RU362068"/>
    </source>
</evidence>
<dbReference type="InterPro" id="IPR013332">
    <property type="entry name" value="KPR_N"/>
</dbReference>
<dbReference type="SUPFAM" id="SSF51735">
    <property type="entry name" value="NAD(P)-binding Rossmann-fold domains"/>
    <property type="match status" value="1"/>
</dbReference>
<comment type="catalytic activity">
    <reaction evidence="4">
        <text>(R)-pantoate + NADP(+) = 2-dehydropantoate + NADPH + H(+)</text>
        <dbReference type="Rhea" id="RHEA:16233"/>
        <dbReference type="ChEBI" id="CHEBI:11561"/>
        <dbReference type="ChEBI" id="CHEBI:15378"/>
        <dbReference type="ChEBI" id="CHEBI:15980"/>
        <dbReference type="ChEBI" id="CHEBI:57783"/>
        <dbReference type="ChEBI" id="CHEBI:58349"/>
        <dbReference type="EC" id="1.1.1.169"/>
    </reaction>
</comment>
<keyword evidence="2 4" id="KW-0521">NADP</keyword>
<sequence>MHVVILGAGALGGYFGLRYQEAGAKVTFLVRERRAEQIQKHGLAIRSPQGDYNVKDPILCTDPNNIEKPDIVIVSVKGYHLAGTLDSLQVLVQKGAYILPVLNGIEHMDILQEKLGEKNIIGGLSFIIATLNEQGYVVHSSDFHELVFGPLNSSQEEVCKRLEELSSKAVMTATYHPSILYEQWKKYMFISAFSGITTAINLPIGPIREHKETFAIAVNLLQEMKKLANACQIKLTDDDVEMAKEKLLGLNNEATSSMHQDRRKQSPLELDHLHGAAIRLAKQKGLTLPYTNMVLGMVKPFANLT</sequence>
<evidence type="ECO:0000313" key="8">
    <source>
        <dbReference type="Proteomes" id="UP000028875"/>
    </source>
</evidence>
<comment type="similarity">
    <text evidence="1 4">Belongs to the ketopantoate reductase family.</text>
</comment>
<dbReference type="InterPro" id="IPR051402">
    <property type="entry name" value="KPR-Related"/>
</dbReference>
<reference evidence="7 8" key="1">
    <citation type="submission" date="2014-03" db="EMBL/GenBank/DDBJ databases">
        <authorList>
            <person name="Urmite Genomes U."/>
        </authorList>
    </citation>
    <scope>NUCLEOTIDE SEQUENCE [LARGE SCALE GENOMIC DNA]</scope>
    <source>
        <strain evidence="7 8">Vm-5</strain>
    </source>
</reference>
<dbReference type="Pfam" id="PF02558">
    <property type="entry name" value="ApbA"/>
    <property type="match status" value="1"/>
</dbReference>
<dbReference type="EMBL" id="CCDP010000002">
    <property type="protein sequence ID" value="CDQ40996.1"/>
    <property type="molecule type" value="Genomic_DNA"/>
</dbReference>
<keyword evidence="4" id="KW-0566">Pantothenate biosynthesis</keyword>
<dbReference type="Proteomes" id="UP000028875">
    <property type="component" value="Unassembled WGS sequence"/>
</dbReference>
<gene>
    <name evidence="7" type="primary">panE_2</name>
    <name evidence="7" type="ORF">BN990_03346</name>
</gene>
<dbReference type="STRING" id="1462526.BN990_03346"/>
<comment type="pathway">
    <text evidence="4">Cofactor biosynthesis; (R)-pantothenate biosynthesis; (R)-pantoate from 3-methyl-2-oxobutanoate: step 2/2.</text>
</comment>
<organism evidence="7 8">
    <name type="scientific">Virgibacillus massiliensis</name>
    <dbReference type="NCBI Taxonomy" id="1462526"/>
    <lineage>
        <taxon>Bacteria</taxon>
        <taxon>Bacillati</taxon>
        <taxon>Bacillota</taxon>
        <taxon>Bacilli</taxon>
        <taxon>Bacillales</taxon>
        <taxon>Bacillaceae</taxon>
        <taxon>Virgibacillus</taxon>
    </lineage>
</organism>
<dbReference type="UniPathway" id="UPA00028">
    <property type="reaction ID" value="UER00004"/>
</dbReference>
<dbReference type="FunFam" id="3.40.50.720:FF:000307">
    <property type="entry name" value="2-dehydropantoate 2-reductase"/>
    <property type="match status" value="1"/>
</dbReference>
<accession>A0A024QGE2</accession>
<reference evidence="8" key="2">
    <citation type="submission" date="2014-05" db="EMBL/GenBank/DDBJ databases">
        <title>Draft genome sequence of Virgibacillus massiliensis Vm-5.</title>
        <authorList>
            <person name="Khelaifia S."/>
            <person name="Croce O."/>
            <person name="Lagier J.C."/>
            <person name="Raoult D."/>
        </authorList>
    </citation>
    <scope>NUCLEOTIDE SEQUENCE [LARGE SCALE GENOMIC DNA]</scope>
    <source>
        <strain evidence="8">Vm-5</strain>
    </source>
</reference>
<keyword evidence="3 4" id="KW-0560">Oxidoreductase</keyword>